<accession>A0A2P2KUR6</accession>
<reference evidence="1" key="1">
    <citation type="submission" date="2018-02" db="EMBL/GenBank/DDBJ databases">
        <title>Rhizophora mucronata_Transcriptome.</title>
        <authorList>
            <person name="Meera S.P."/>
            <person name="Sreeshan A."/>
            <person name="Augustine A."/>
        </authorList>
    </citation>
    <scope>NUCLEOTIDE SEQUENCE</scope>
    <source>
        <tissue evidence="1">Leaf</tissue>
    </source>
</reference>
<protein>
    <submittedName>
        <fullName evidence="1">Uncharacterized protein</fullName>
    </submittedName>
</protein>
<sequence>MRWYGVAAFLTILTSSQVSHSFLFPFYTLTFLSITKR</sequence>
<evidence type="ECO:0000313" key="1">
    <source>
        <dbReference type="EMBL" id="MBX09445.1"/>
    </source>
</evidence>
<dbReference type="AlphaFoldDB" id="A0A2P2KUR6"/>
<dbReference type="EMBL" id="GGEC01028961">
    <property type="protein sequence ID" value="MBX09445.1"/>
    <property type="molecule type" value="Transcribed_RNA"/>
</dbReference>
<organism evidence="1">
    <name type="scientific">Rhizophora mucronata</name>
    <name type="common">Asiatic mangrove</name>
    <dbReference type="NCBI Taxonomy" id="61149"/>
    <lineage>
        <taxon>Eukaryota</taxon>
        <taxon>Viridiplantae</taxon>
        <taxon>Streptophyta</taxon>
        <taxon>Embryophyta</taxon>
        <taxon>Tracheophyta</taxon>
        <taxon>Spermatophyta</taxon>
        <taxon>Magnoliopsida</taxon>
        <taxon>eudicotyledons</taxon>
        <taxon>Gunneridae</taxon>
        <taxon>Pentapetalae</taxon>
        <taxon>rosids</taxon>
        <taxon>fabids</taxon>
        <taxon>Malpighiales</taxon>
        <taxon>Rhizophoraceae</taxon>
        <taxon>Rhizophora</taxon>
    </lineage>
</organism>
<proteinExistence type="predicted"/>
<name>A0A2P2KUR6_RHIMU</name>